<evidence type="ECO:0000256" key="2">
    <source>
        <dbReference type="ARBA" id="ARBA00022679"/>
    </source>
</evidence>
<keyword evidence="6" id="KW-1185">Reference proteome</keyword>
<proteinExistence type="inferred from homology"/>
<organism evidence="5 6">
    <name type="scientific">Bimuria novae-zelandiae CBS 107.79</name>
    <dbReference type="NCBI Taxonomy" id="1447943"/>
    <lineage>
        <taxon>Eukaryota</taxon>
        <taxon>Fungi</taxon>
        <taxon>Dikarya</taxon>
        <taxon>Ascomycota</taxon>
        <taxon>Pezizomycotina</taxon>
        <taxon>Dothideomycetes</taxon>
        <taxon>Pleosporomycetidae</taxon>
        <taxon>Pleosporales</taxon>
        <taxon>Massarineae</taxon>
        <taxon>Didymosphaeriaceae</taxon>
        <taxon>Bimuria</taxon>
    </lineage>
</organism>
<dbReference type="GO" id="GO:0008171">
    <property type="term" value="F:O-methyltransferase activity"/>
    <property type="evidence" value="ECO:0007669"/>
    <property type="project" value="InterPro"/>
</dbReference>
<gene>
    <name evidence="5" type="ORF">BU23DRAFT_642416</name>
</gene>
<keyword evidence="2 5" id="KW-0808">Transferase</keyword>
<comment type="similarity">
    <text evidence="4">Belongs to the class I-like SAM-binding methyltransferase superfamily. Cation-dependent O-methyltransferase family.</text>
</comment>
<dbReference type="InterPro" id="IPR029063">
    <property type="entry name" value="SAM-dependent_MTases_sf"/>
</dbReference>
<evidence type="ECO:0000313" key="5">
    <source>
        <dbReference type="EMBL" id="KAF1979202.1"/>
    </source>
</evidence>
<dbReference type="PROSITE" id="PS51682">
    <property type="entry name" value="SAM_OMT_I"/>
    <property type="match status" value="1"/>
</dbReference>
<dbReference type="SUPFAM" id="SSF53335">
    <property type="entry name" value="S-adenosyl-L-methionine-dependent methyltransferases"/>
    <property type="match status" value="1"/>
</dbReference>
<dbReference type="EMBL" id="ML976658">
    <property type="protein sequence ID" value="KAF1979202.1"/>
    <property type="molecule type" value="Genomic_DNA"/>
</dbReference>
<dbReference type="InterPro" id="IPR002935">
    <property type="entry name" value="SAM_O-MeTrfase"/>
</dbReference>
<dbReference type="AlphaFoldDB" id="A0A6A5VU25"/>
<evidence type="ECO:0000256" key="4">
    <source>
        <dbReference type="ARBA" id="ARBA00023453"/>
    </source>
</evidence>
<evidence type="ECO:0000313" key="6">
    <source>
        <dbReference type="Proteomes" id="UP000800036"/>
    </source>
</evidence>
<protein>
    <submittedName>
        <fullName evidence="5">S-adenosyl-L-methionine-dependent methyltransferase</fullName>
    </submittedName>
</protein>
<keyword evidence="1 5" id="KW-0489">Methyltransferase</keyword>
<name>A0A6A5VU25_9PLEO</name>
<reference evidence="5" key="1">
    <citation type="journal article" date="2020" name="Stud. Mycol.">
        <title>101 Dothideomycetes genomes: a test case for predicting lifestyles and emergence of pathogens.</title>
        <authorList>
            <person name="Haridas S."/>
            <person name="Albert R."/>
            <person name="Binder M."/>
            <person name="Bloem J."/>
            <person name="Labutti K."/>
            <person name="Salamov A."/>
            <person name="Andreopoulos B."/>
            <person name="Baker S."/>
            <person name="Barry K."/>
            <person name="Bills G."/>
            <person name="Bluhm B."/>
            <person name="Cannon C."/>
            <person name="Castanera R."/>
            <person name="Culley D."/>
            <person name="Daum C."/>
            <person name="Ezra D."/>
            <person name="Gonzalez J."/>
            <person name="Henrissat B."/>
            <person name="Kuo A."/>
            <person name="Liang C."/>
            <person name="Lipzen A."/>
            <person name="Lutzoni F."/>
            <person name="Magnuson J."/>
            <person name="Mondo S."/>
            <person name="Nolan M."/>
            <person name="Ohm R."/>
            <person name="Pangilinan J."/>
            <person name="Park H.-J."/>
            <person name="Ramirez L."/>
            <person name="Alfaro M."/>
            <person name="Sun H."/>
            <person name="Tritt A."/>
            <person name="Yoshinaga Y."/>
            <person name="Zwiers L.-H."/>
            <person name="Turgeon B."/>
            <person name="Goodwin S."/>
            <person name="Spatafora J."/>
            <person name="Crous P."/>
            <person name="Grigoriev I."/>
        </authorList>
    </citation>
    <scope>NUCLEOTIDE SEQUENCE</scope>
    <source>
        <strain evidence="5">CBS 107.79</strain>
    </source>
</reference>
<dbReference type="Proteomes" id="UP000800036">
    <property type="component" value="Unassembled WGS sequence"/>
</dbReference>
<evidence type="ECO:0000256" key="3">
    <source>
        <dbReference type="ARBA" id="ARBA00022691"/>
    </source>
</evidence>
<accession>A0A6A5VU25</accession>
<sequence>MASASAFANIIKANPSLGAIFNYDNFRLAPALDAKASSAFLHPNEQLEQALRNSHAKGLPPISVGRMAAQWLGVLTRVMGARSVLEVGTLGGYSSIVFAQAGAHVTSIEIDPKHRTVALENTAGLDVEIILGAALDVLPRLHAEGRTFDLIFIDADFEDQGEHFDWAVKLAKKGGGVLLDDVVPTMVVRGEVVFKREGGVEIKKETVLERIGRDRRVRAGLVPVVQCVGEEPVMGGFVLAVVE</sequence>
<dbReference type="GO" id="GO:0008757">
    <property type="term" value="F:S-adenosylmethionine-dependent methyltransferase activity"/>
    <property type="evidence" value="ECO:0007669"/>
    <property type="project" value="TreeGrafter"/>
</dbReference>
<evidence type="ECO:0000256" key="1">
    <source>
        <dbReference type="ARBA" id="ARBA00022603"/>
    </source>
</evidence>
<dbReference type="CDD" id="cd02440">
    <property type="entry name" value="AdoMet_MTases"/>
    <property type="match status" value="1"/>
</dbReference>
<dbReference type="PANTHER" id="PTHR10509:SF14">
    <property type="entry name" value="CAFFEOYL-COA O-METHYLTRANSFERASE 3-RELATED"/>
    <property type="match status" value="1"/>
</dbReference>
<dbReference type="GO" id="GO:0032259">
    <property type="term" value="P:methylation"/>
    <property type="evidence" value="ECO:0007669"/>
    <property type="project" value="UniProtKB-KW"/>
</dbReference>
<dbReference type="OrthoDB" id="10251242at2759"/>
<keyword evidence="3" id="KW-0949">S-adenosyl-L-methionine</keyword>
<dbReference type="Pfam" id="PF01596">
    <property type="entry name" value="Methyltransf_3"/>
    <property type="match status" value="1"/>
</dbReference>
<dbReference type="PANTHER" id="PTHR10509">
    <property type="entry name" value="O-METHYLTRANSFERASE-RELATED"/>
    <property type="match status" value="1"/>
</dbReference>
<dbReference type="Gene3D" id="3.40.50.150">
    <property type="entry name" value="Vaccinia Virus protein VP39"/>
    <property type="match status" value="1"/>
</dbReference>
<dbReference type="InterPro" id="IPR050362">
    <property type="entry name" value="Cation-dep_OMT"/>
</dbReference>